<comment type="caution">
    <text evidence="7">The sequence shown here is derived from an EMBL/GenBank/DDBJ whole genome shotgun (WGS) entry which is preliminary data.</text>
</comment>
<dbReference type="PANTHER" id="PTHR30097:SF4">
    <property type="entry name" value="SLR6042 PROTEIN"/>
    <property type="match status" value="1"/>
</dbReference>
<evidence type="ECO:0000313" key="8">
    <source>
        <dbReference type="Proteomes" id="UP000008372"/>
    </source>
</evidence>
<dbReference type="InterPro" id="IPR051909">
    <property type="entry name" value="MFP_Cation_Efflux"/>
</dbReference>
<evidence type="ECO:0000259" key="5">
    <source>
        <dbReference type="Pfam" id="PF25973"/>
    </source>
</evidence>
<feature type="domain" description="CzcB-like barrel-sandwich hybrid" evidence="5">
    <location>
        <begin position="90"/>
        <end position="161"/>
    </location>
</feature>
<feature type="region of interest" description="Disordered" evidence="2">
    <location>
        <begin position="31"/>
        <end position="51"/>
    </location>
</feature>
<sequence length="318" mass="34241">MNPLYFIKTSFVSIIFCSTVFFTSVSSAQTDSNAHGSEEHSQKEEQEEGHIELTPQQIKIAGIGMAKVSSASIRETLPLYGQVVANTEHMQSVGARFAGVITAVSKQIGDAVSKGDVLAKVESNDSLKNYAITSSIAGVVTERHANVGEQTNGSTLFKVADFSTVWVDLSVFPNDVAKVKIGQQARIKCSAADVSGEGKVIYITPFGNSTNQTTKARVLLENPKNMLVPGHFITAELTLSETQVPVAISSEAVQVVDEHNVVFVKGEEGFELRKVMLGRTDGEYIEVLTGLKNGETYVTKNSFILKSELGKGDAEHGH</sequence>
<dbReference type="Gene3D" id="2.40.50.100">
    <property type="match status" value="1"/>
</dbReference>
<gene>
    <name evidence="7" type="ORF">GAGA_0149</name>
</gene>
<dbReference type="PANTHER" id="PTHR30097">
    <property type="entry name" value="CATION EFFLUX SYSTEM PROTEIN CUSB"/>
    <property type="match status" value="1"/>
</dbReference>
<feature type="domain" description="CzcB-like C-terminal circularly permuted SH3-like" evidence="6">
    <location>
        <begin position="246"/>
        <end position="306"/>
    </location>
</feature>
<dbReference type="RefSeq" id="WP_007106057.1">
    <property type="nucleotide sequence ID" value="NZ_BAEK01000004.1"/>
</dbReference>
<dbReference type="Gene3D" id="2.40.420.20">
    <property type="match status" value="1"/>
</dbReference>
<evidence type="ECO:0000259" key="4">
    <source>
        <dbReference type="Pfam" id="PF25954"/>
    </source>
</evidence>
<feature type="domain" description="CusB-like beta-barrel" evidence="4">
    <location>
        <begin position="164"/>
        <end position="238"/>
    </location>
</feature>
<dbReference type="Proteomes" id="UP000008372">
    <property type="component" value="Unassembled WGS sequence"/>
</dbReference>
<feature type="signal peptide" evidence="3">
    <location>
        <begin position="1"/>
        <end position="28"/>
    </location>
</feature>
<keyword evidence="3" id="KW-0732">Signal</keyword>
<evidence type="ECO:0000259" key="6">
    <source>
        <dbReference type="Pfam" id="PF25975"/>
    </source>
</evidence>
<feature type="compositionally biased region" description="Basic and acidic residues" evidence="2">
    <location>
        <begin position="36"/>
        <end position="51"/>
    </location>
</feature>
<dbReference type="InterPro" id="IPR058647">
    <property type="entry name" value="BSH_CzcB-like"/>
</dbReference>
<evidence type="ECO:0000256" key="1">
    <source>
        <dbReference type="ARBA" id="ARBA00022448"/>
    </source>
</evidence>
<organism evidence="7 8">
    <name type="scientific">Paraglaciecola agarilytica NO2</name>
    <dbReference type="NCBI Taxonomy" id="1125747"/>
    <lineage>
        <taxon>Bacteria</taxon>
        <taxon>Pseudomonadati</taxon>
        <taxon>Pseudomonadota</taxon>
        <taxon>Gammaproteobacteria</taxon>
        <taxon>Alteromonadales</taxon>
        <taxon>Alteromonadaceae</taxon>
        <taxon>Paraglaciecola</taxon>
    </lineage>
</organism>
<protein>
    <submittedName>
        <fullName evidence="7">RND family efflux transporter MFP subunit</fullName>
    </submittedName>
</protein>
<keyword evidence="1" id="KW-0813">Transport</keyword>
<dbReference type="EMBL" id="BAEK01000004">
    <property type="protein sequence ID" value="GAC03014.1"/>
    <property type="molecule type" value="Genomic_DNA"/>
</dbReference>
<accession>A0ABQ0I123</accession>
<keyword evidence="8" id="KW-1185">Reference proteome</keyword>
<evidence type="ECO:0000313" key="7">
    <source>
        <dbReference type="EMBL" id="GAC03014.1"/>
    </source>
</evidence>
<dbReference type="Pfam" id="PF25973">
    <property type="entry name" value="BSH_CzcB"/>
    <property type="match status" value="1"/>
</dbReference>
<dbReference type="SUPFAM" id="SSF51230">
    <property type="entry name" value="Single hybrid motif"/>
    <property type="match status" value="1"/>
</dbReference>
<evidence type="ECO:0000256" key="2">
    <source>
        <dbReference type="SAM" id="MobiDB-lite"/>
    </source>
</evidence>
<dbReference type="Pfam" id="PF25954">
    <property type="entry name" value="Beta-barrel_RND_2"/>
    <property type="match status" value="1"/>
</dbReference>
<dbReference type="InterPro" id="IPR011053">
    <property type="entry name" value="Single_hybrid_motif"/>
</dbReference>
<dbReference type="Gene3D" id="2.40.30.170">
    <property type="match status" value="1"/>
</dbReference>
<name>A0ABQ0I123_9ALTE</name>
<dbReference type="InterPro" id="IPR058792">
    <property type="entry name" value="Beta-barrel_RND_2"/>
</dbReference>
<reference evidence="7 8" key="1">
    <citation type="journal article" date="2014" name="Environ. Microbiol.">
        <title>Comparative genomics of the marine bacterial genus Glaciecola reveals the high degree of genomic diversity and genomic characteristic for cold adaptation.</title>
        <authorList>
            <person name="Qin Q.L."/>
            <person name="Xie B.B."/>
            <person name="Yu Y."/>
            <person name="Shu Y.L."/>
            <person name="Rong J.C."/>
            <person name="Zhang Y.J."/>
            <person name="Zhao D.L."/>
            <person name="Chen X.L."/>
            <person name="Zhang X.Y."/>
            <person name="Chen B."/>
            <person name="Zhou B.C."/>
            <person name="Zhang Y.Z."/>
        </authorList>
    </citation>
    <scope>NUCLEOTIDE SEQUENCE [LARGE SCALE GENOMIC DNA]</scope>
    <source>
        <strain evidence="7 8">NO2</strain>
    </source>
</reference>
<proteinExistence type="predicted"/>
<dbReference type="Pfam" id="PF25975">
    <property type="entry name" value="CzcB_C"/>
    <property type="match status" value="1"/>
</dbReference>
<dbReference type="InterPro" id="IPR058649">
    <property type="entry name" value="CzcB_C"/>
</dbReference>
<feature type="chain" id="PRO_5046887681" evidence="3">
    <location>
        <begin position="29"/>
        <end position="318"/>
    </location>
</feature>
<evidence type="ECO:0000256" key="3">
    <source>
        <dbReference type="SAM" id="SignalP"/>
    </source>
</evidence>